<keyword evidence="3 7" id="KW-0963">Cytoplasm</keyword>
<dbReference type="FunFam" id="3.40.50.150:FF:000010">
    <property type="entry name" value="Protein-L-isoaspartate O-methyltransferase"/>
    <property type="match status" value="1"/>
</dbReference>
<protein>
    <recommendedName>
        <fullName evidence="7">Protein-L-isoaspartate O-methyltransferase</fullName>
        <ecNumber evidence="7">2.1.1.77</ecNumber>
    </recommendedName>
    <alternativeName>
        <fullName evidence="7">L-isoaspartyl protein carboxyl methyltransferase</fullName>
    </alternativeName>
    <alternativeName>
        <fullName evidence="7">Protein L-isoaspartyl methyltransferase</fullName>
    </alternativeName>
    <alternativeName>
        <fullName evidence="7">Protein-beta-aspartate methyltransferase</fullName>
        <shortName evidence="7">PIMT</shortName>
    </alternativeName>
</protein>
<dbReference type="AlphaFoldDB" id="A0A239EJC7"/>
<comment type="function">
    <text evidence="7">Catalyzes the methyl esterification of L-isoaspartyl residues in peptides and proteins that result from spontaneous decomposition of normal L-aspartyl and L-asparaginyl residues. It plays a role in the repair and/or degradation of damaged proteins.</text>
</comment>
<evidence type="ECO:0000256" key="3">
    <source>
        <dbReference type="ARBA" id="ARBA00022490"/>
    </source>
</evidence>
<proteinExistence type="inferred from homology"/>
<sequence length="213" mass="22288">MQDAASLRRAMVDEQIIARGISNPRVIAAMLRVPRHRFVPEAPIAAAYADGPWAIGAGQTISQPYIVALMIELADVAPGARILEIGAGSGYAAAVMGEIAAHVTALERLPELADRARATIRALGYDNIDIIAADGMAGWPSDAPYDAILVPAGAARLPPALPDQLAPGGRLVMPIGGRFQQQLTRFTRSADGTLTEEHHGGVMFVPLIGAEGA</sequence>
<feature type="active site" evidence="7">
    <location>
        <position position="62"/>
    </location>
</feature>
<evidence type="ECO:0000256" key="2">
    <source>
        <dbReference type="ARBA" id="ARBA00005369"/>
    </source>
</evidence>
<dbReference type="RefSeq" id="WP_179220764.1">
    <property type="nucleotide sequence ID" value="NZ_FZOS01000006.1"/>
</dbReference>
<organism evidence="8 9">
    <name type="scientific">Edaphosphingomonas laterariae</name>
    <dbReference type="NCBI Taxonomy" id="861865"/>
    <lineage>
        <taxon>Bacteria</taxon>
        <taxon>Pseudomonadati</taxon>
        <taxon>Pseudomonadota</taxon>
        <taxon>Alphaproteobacteria</taxon>
        <taxon>Sphingomonadales</taxon>
        <taxon>Rhizorhabdaceae</taxon>
        <taxon>Edaphosphingomonas</taxon>
    </lineage>
</organism>
<evidence type="ECO:0000256" key="7">
    <source>
        <dbReference type="HAMAP-Rule" id="MF_00090"/>
    </source>
</evidence>
<dbReference type="InterPro" id="IPR029063">
    <property type="entry name" value="SAM-dependent_MTases_sf"/>
</dbReference>
<keyword evidence="9" id="KW-1185">Reference proteome</keyword>
<comment type="subcellular location">
    <subcellularLocation>
        <location evidence="1 7">Cytoplasm</location>
    </subcellularLocation>
</comment>
<dbReference type="GO" id="GO:0032259">
    <property type="term" value="P:methylation"/>
    <property type="evidence" value="ECO:0007669"/>
    <property type="project" value="UniProtKB-KW"/>
</dbReference>
<accession>A0A239EJC7</accession>
<dbReference type="PROSITE" id="PS01279">
    <property type="entry name" value="PCMT"/>
    <property type="match status" value="1"/>
</dbReference>
<gene>
    <name evidence="7" type="primary">pcm</name>
    <name evidence="8" type="ORF">SAMN06295912_106174</name>
</gene>
<name>A0A239EJC7_9SPHN</name>
<dbReference type="GO" id="GO:0005737">
    <property type="term" value="C:cytoplasm"/>
    <property type="evidence" value="ECO:0007669"/>
    <property type="project" value="UniProtKB-SubCell"/>
</dbReference>
<dbReference type="NCBIfam" id="NF001453">
    <property type="entry name" value="PRK00312.1"/>
    <property type="match status" value="1"/>
</dbReference>
<dbReference type="EC" id="2.1.1.77" evidence="7"/>
<evidence type="ECO:0000256" key="6">
    <source>
        <dbReference type="ARBA" id="ARBA00022691"/>
    </source>
</evidence>
<keyword evidence="4 7" id="KW-0489">Methyltransferase</keyword>
<evidence type="ECO:0000256" key="4">
    <source>
        <dbReference type="ARBA" id="ARBA00022603"/>
    </source>
</evidence>
<dbReference type="EMBL" id="FZOS01000006">
    <property type="protein sequence ID" value="SNS44727.1"/>
    <property type="molecule type" value="Genomic_DNA"/>
</dbReference>
<dbReference type="NCBIfam" id="TIGR00080">
    <property type="entry name" value="pimt"/>
    <property type="match status" value="1"/>
</dbReference>
<dbReference type="PANTHER" id="PTHR11579">
    <property type="entry name" value="PROTEIN-L-ISOASPARTATE O-METHYLTRANSFERASE"/>
    <property type="match status" value="1"/>
</dbReference>
<dbReference type="Proteomes" id="UP000198281">
    <property type="component" value="Unassembled WGS sequence"/>
</dbReference>
<dbReference type="GO" id="GO:0030091">
    <property type="term" value="P:protein repair"/>
    <property type="evidence" value="ECO:0007669"/>
    <property type="project" value="UniProtKB-UniRule"/>
</dbReference>
<dbReference type="HAMAP" id="MF_00090">
    <property type="entry name" value="PIMT"/>
    <property type="match status" value="1"/>
</dbReference>
<dbReference type="GO" id="GO:0004719">
    <property type="term" value="F:protein-L-isoaspartate (D-aspartate) O-methyltransferase activity"/>
    <property type="evidence" value="ECO:0007669"/>
    <property type="project" value="UniProtKB-UniRule"/>
</dbReference>
<dbReference type="CDD" id="cd02440">
    <property type="entry name" value="AdoMet_MTases"/>
    <property type="match status" value="1"/>
</dbReference>
<dbReference type="PANTHER" id="PTHR11579:SF0">
    <property type="entry name" value="PROTEIN-L-ISOASPARTATE(D-ASPARTATE) O-METHYLTRANSFERASE"/>
    <property type="match status" value="1"/>
</dbReference>
<comment type="similarity">
    <text evidence="2 7">Belongs to the methyltransferase superfamily. L-isoaspartyl/D-aspartyl protein methyltransferase family.</text>
</comment>
<dbReference type="InterPro" id="IPR000682">
    <property type="entry name" value="PCMT"/>
</dbReference>
<evidence type="ECO:0000256" key="1">
    <source>
        <dbReference type="ARBA" id="ARBA00004496"/>
    </source>
</evidence>
<reference evidence="9" key="1">
    <citation type="submission" date="2017-06" db="EMBL/GenBank/DDBJ databases">
        <authorList>
            <person name="Varghese N."/>
            <person name="Submissions S."/>
        </authorList>
    </citation>
    <scope>NUCLEOTIDE SEQUENCE [LARGE SCALE GENOMIC DNA]</scope>
    <source>
        <strain evidence="9">LNB2</strain>
    </source>
</reference>
<dbReference type="Gene3D" id="3.40.50.150">
    <property type="entry name" value="Vaccinia Virus protein VP39"/>
    <property type="match status" value="1"/>
</dbReference>
<keyword evidence="5 7" id="KW-0808">Transferase</keyword>
<dbReference type="Pfam" id="PF01135">
    <property type="entry name" value="PCMT"/>
    <property type="match status" value="1"/>
</dbReference>
<keyword evidence="6 7" id="KW-0949">S-adenosyl-L-methionine</keyword>
<evidence type="ECO:0000313" key="8">
    <source>
        <dbReference type="EMBL" id="SNS44727.1"/>
    </source>
</evidence>
<evidence type="ECO:0000313" key="9">
    <source>
        <dbReference type="Proteomes" id="UP000198281"/>
    </source>
</evidence>
<comment type="catalytic activity">
    <reaction evidence="7">
        <text>[protein]-L-isoaspartate + S-adenosyl-L-methionine = [protein]-L-isoaspartate alpha-methyl ester + S-adenosyl-L-homocysteine</text>
        <dbReference type="Rhea" id="RHEA:12705"/>
        <dbReference type="Rhea" id="RHEA-COMP:12143"/>
        <dbReference type="Rhea" id="RHEA-COMP:12144"/>
        <dbReference type="ChEBI" id="CHEBI:57856"/>
        <dbReference type="ChEBI" id="CHEBI:59789"/>
        <dbReference type="ChEBI" id="CHEBI:90596"/>
        <dbReference type="ChEBI" id="CHEBI:90598"/>
        <dbReference type="EC" id="2.1.1.77"/>
    </reaction>
</comment>
<evidence type="ECO:0000256" key="5">
    <source>
        <dbReference type="ARBA" id="ARBA00022679"/>
    </source>
</evidence>
<dbReference type="SUPFAM" id="SSF53335">
    <property type="entry name" value="S-adenosyl-L-methionine-dependent methyltransferases"/>
    <property type="match status" value="1"/>
</dbReference>